<feature type="region of interest" description="Disordered" evidence="2">
    <location>
        <begin position="196"/>
        <end position="219"/>
    </location>
</feature>
<feature type="coiled-coil region" evidence="1">
    <location>
        <begin position="222"/>
        <end position="278"/>
    </location>
</feature>
<keyword evidence="1" id="KW-0175">Coiled coil</keyword>
<feature type="region of interest" description="Disordered" evidence="2">
    <location>
        <begin position="1"/>
        <end position="24"/>
    </location>
</feature>
<keyword evidence="4" id="KW-1185">Reference proteome</keyword>
<proteinExistence type="predicted"/>
<organism evidence="3 4">
    <name type="scientific">Durusdinium trenchii</name>
    <dbReference type="NCBI Taxonomy" id="1381693"/>
    <lineage>
        <taxon>Eukaryota</taxon>
        <taxon>Sar</taxon>
        <taxon>Alveolata</taxon>
        <taxon>Dinophyceae</taxon>
        <taxon>Suessiales</taxon>
        <taxon>Symbiodiniaceae</taxon>
        <taxon>Durusdinium</taxon>
    </lineage>
</organism>
<feature type="region of interest" description="Disordered" evidence="2">
    <location>
        <begin position="62"/>
        <end position="117"/>
    </location>
</feature>
<accession>A0ABP0SXJ6</accession>
<comment type="caution">
    <text evidence="3">The sequence shown here is derived from an EMBL/GenBank/DDBJ whole genome shotgun (WGS) entry which is preliminary data.</text>
</comment>
<evidence type="ECO:0000313" key="4">
    <source>
        <dbReference type="Proteomes" id="UP001642484"/>
    </source>
</evidence>
<dbReference type="EMBL" id="CAXAMN010028583">
    <property type="protein sequence ID" value="CAK9117078.1"/>
    <property type="molecule type" value="Genomic_DNA"/>
</dbReference>
<reference evidence="3 4" key="1">
    <citation type="submission" date="2024-02" db="EMBL/GenBank/DDBJ databases">
        <authorList>
            <person name="Chen Y."/>
            <person name="Shah S."/>
            <person name="Dougan E. K."/>
            <person name="Thang M."/>
            <person name="Chan C."/>
        </authorList>
    </citation>
    <scope>NUCLEOTIDE SEQUENCE [LARGE SCALE GENOMIC DNA]</scope>
</reference>
<evidence type="ECO:0008006" key="5">
    <source>
        <dbReference type="Google" id="ProtNLM"/>
    </source>
</evidence>
<gene>
    <name evidence="3" type="ORF">CCMP2556_LOCUS54504</name>
</gene>
<sequence length="400" mass="44363">MALFGQAGETNDLSPAEVTFDGSTSTVAWPVSSQRRREGHVAGAARPEDICMPAGVGMADGAGFGASPRRSAMPRPAQSSPGMGSPSRARTGGQSPVMSPKMLQSRDPTSPSHKMSTTRIQAEQLRDEVVQLHHLLHQTRELHASEASRLTFQLQEGKSALRREQNLREEAESKEKAKSSHCDQLYKEIGALKQQLHSQGQLGGGYSQGNAPPKNALQGDDLRALGSELQQIRQDSQELRDLMARQHDEELQRLRDELERLHRSSRSAQSEVLQLEAAQKQQATSEAAAARKLQDRPTWAFVRVVWDKKRGKHPGVELPQSKLTGAIEWRVLEYQLKIENASIHREVMCHVIHELNRCRMNSLASWAEAAAQLAQTQIERLHLEQKSMILDRALQAGTSS</sequence>
<feature type="compositionally biased region" description="Polar residues" evidence="2">
    <location>
        <begin position="106"/>
        <end position="117"/>
    </location>
</feature>
<evidence type="ECO:0000256" key="1">
    <source>
        <dbReference type="SAM" id="Coils"/>
    </source>
</evidence>
<evidence type="ECO:0000313" key="3">
    <source>
        <dbReference type="EMBL" id="CAK9117078.1"/>
    </source>
</evidence>
<dbReference type="Proteomes" id="UP001642484">
    <property type="component" value="Unassembled WGS sequence"/>
</dbReference>
<evidence type="ECO:0000256" key="2">
    <source>
        <dbReference type="SAM" id="MobiDB-lite"/>
    </source>
</evidence>
<protein>
    <recommendedName>
        <fullName evidence="5">Centrosomal protein POC5</fullName>
    </recommendedName>
</protein>
<name>A0ABP0SXJ6_9DINO</name>